<dbReference type="EMBL" id="HBFR01010354">
    <property type="protein sequence ID" value="CAD8880316.1"/>
    <property type="molecule type" value="Transcribed_RNA"/>
</dbReference>
<accession>A0A7S1BAL5</accession>
<dbReference type="GO" id="GO:0005525">
    <property type="term" value="F:GTP binding"/>
    <property type="evidence" value="ECO:0007669"/>
    <property type="project" value="UniProtKB-KW"/>
</dbReference>
<dbReference type="InterPro" id="IPR043134">
    <property type="entry name" value="GTP-CH-I_N"/>
</dbReference>
<keyword evidence="6" id="KW-0378">Hydrolase</keyword>
<dbReference type="NCBIfam" id="NF006825">
    <property type="entry name" value="PRK09347.1-2"/>
    <property type="match status" value="1"/>
</dbReference>
<keyword evidence="7" id="KW-0342">GTP-binding</keyword>
<dbReference type="SUPFAM" id="SSF55620">
    <property type="entry name" value="Tetrahydrobiopterin biosynthesis enzymes-like"/>
    <property type="match status" value="1"/>
</dbReference>
<dbReference type="AlphaFoldDB" id="A0A7S1BAL5"/>
<dbReference type="GO" id="GO:0008270">
    <property type="term" value="F:zinc ion binding"/>
    <property type="evidence" value="ECO:0007669"/>
    <property type="project" value="TreeGrafter"/>
</dbReference>
<proteinExistence type="inferred from homology"/>
<feature type="domain" description="GTP cyclohydrolase I" evidence="9">
    <location>
        <begin position="55"/>
        <end position="231"/>
    </location>
</feature>
<dbReference type="InterPro" id="IPR020602">
    <property type="entry name" value="GTP_CycHdrlase_I_dom"/>
</dbReference>
<name>A0A7S1BAL5_9STRA</name>
<dbReference type="UniPathway" id="UPA00848">
    <property type="reaction ID" value="UER00151"/>
</dbReference>
<evidence type="ECO:0000256" key="3">
    <source>
        <dbReference type="ARBA" id="ARBA00012715"/>
    </source>
</evidence>
<dbReference type="GO" id="GO:0005737">
    <property type="term" value="C:cytoplasm"/>
    <property type="evidence" value="ECO:0007669"/>
    <property type="project" value="TreeGrafter"/>
</dbReference>
<dbReference type="PROSITE" id="PS00860">
    <property type="entry name" value="GTP_CYCLOHYDROL_1_2"/>
    <property type="match status" value="1"/>
</dbReference>
<organism evidence="10">
    <name type="scientific">Corethron hystrix</name>
    <dbReference type="NCBI Taxonomy" id="216773"/>
    <lineage>
        <taxon>Eukaryota</taxon>
        <taxon>Sar</taxon>
        <taxon>Stramenopiles</taxon>
        <taxon>Ochrophyta</taxon>
        <taxon>Bacillariophyta</taxon>
        <taxon>Coscinodiscophyceae</taxon>
        <taxon>Corethrophycidae</taxon>
        <taxon>Corethrales</taxon>
        <taxon>Corethraceae</taxon>
        <taxon>Corethron</taxon>
    </lineage>
</organism>
<dbReference type="InterPro" id="IPR018234">
    <property type="entry name" value="GTP_CycHdrlase_I_CS"/>
</dbReference>
<dbReference type="GO" id="GO:0046654">
    <property type="term" value="P:tetrahydrofolate biosynthetic process"/>
    <property type="evidence" value="ECO:0007669"/>
    <property type="project" value="InterPro"/>
</dbReference>
<dbReference type="Pfam" id="PF01227">
    <property type="entry name" value="GTP_cyclohydroI"/>
    <property type="match status" value="1"/>
</dbReference>
<dbReference type="NCBIfam" id="NF006826">
    <property type="entry name" value="PRK09347.1-3"/>
    <property type="match status" value="1"/>
</dbReference>
<gene>
    <name evidence="10" type="ORF">CHYS00102_LOCUS7501</name>
</gene>
<dbReference type="Gene3D" id="1.10.286.10">
    <property type="match status" value="1"/>
</dbReference>
<evidence type="ECO:0000256" key="7">
    <source>
        <dbReference type="ARBA" id="ARBA00023134"/>
    </source>
</evidence>
<dbReference type="InterPro" id="IPR043133">
    <property type="entry name" value="GTP-CH-I_C/QueF"/>
</dbReference>
<comment type="similarity">
    <text evidence="2">Belongs to the GTP cyclohydrolase I family.</text>
</comment>
<evidence type="ECO:0000256" key="8">
    <source>
        <dbReference type="ARBA" id="ARBA00030854"/>
    </source>
</evidence>
<comment type="pathway">
    <text evidence="1">Cofactor biosynthesis; 7,8-dihydroneopterin triphosphate biosynthesis; 7,8-dihydroneopterin triphosphate from GTP: step 1/1.</text>
</comment>
<dbReference type="HAMAP" id="MF_00223">
    <property type="entry name" value="FolE"/>
    <property type="match status" value="1"/>
</dbReference>
<dbReference type="InterPro" id="IPR001474">
    <property type="entry name" value="GTP_CycHdrlase_I"/>
</dbReference>
<evidence type="ECO:0000256" key="5">
    <source>
        <dbReference type="ARBA" id="ARBA00022741"/>
    </source>
</evidence>
<dbReference type="NCBIfam" id="TIGR00063">
    <property type="entry name" value="folE"/>
    <property type="match status" value="1"/>
</dbReference>
<dbReference type="PANTHER" id="PTHR11109">
    <property type="entry name" value="GTP CYCLOHYDROLASE I"/>
    <property type="match status" value="1"/>
</dbReference>
<dbReference type="CDD" id="cd00642">
    <property type="entry name" value="GTP_cyclohydro1"/>
    <property type="match status" value="1"/>
</dbReference>
<dbReference type="GO" id="GO:0003934">
    <property type="term" value="F:GTP cyclohydrolase I activity"/>
    <property type="evidence" value="ECO:0007669"/>
    <property type="project" value="UniProtKB-EC"/>
</dbReference>
<dbReference type="EC" id="3.5.4.16" evidence="3"/>
<evidence type="ECO:0000259" key="9">
    <source>
        <dbReference type="Pfam" id="PF01227"/>
    </source>
</evidence>
<protein>
    <recommendedName>
        <fullName evidence="4">GTP cyclohydrolase 1</fullName>
        <ecNumber evidence="3">3.5.4.16</ecNumber>
    </recommendedName>
    <alternativeName>
        <fullName evidence="8">GTP cyclohydrolase I</fullName>
    </alternativeName>
</protein>
<dbReference type="PROSITE" id="PS00859">
    <property type="entry name" value="GTP_CYCLOHYDROL_1_1"/>
    <property type="match status" value="1"/>
</dbReference>
<reference evidence="10" key="1">
    <citation type="submission" date="2021-01" db="EMBL/GenBank/DDBJ databases">
        <authorList>
            <person name="Corre E."/>
            <person name="Pelletier E."/>
            <person name="Niang G."/>
            <person name="Scheremetjew M."/>
            <person name="Finn R."/>
            <person name="Kale V."/>
            <person name="Holt S."/>
            <person name="Cochrane G."/>
            <person name="Meng A."/>
            <person name="Brown T."/>
            <person name="Cohen L."/>
        </authorList>
    </citation>
    <scope>NUCLEOTIDE SEQUENCE</scope>
    <source>
        <strain evidence="10">308</strain>
    </source>
</reference>
<keyword evidence="5" id="KW-0547">Nucleotide-binding</keyword>
<dbReference type="Gene3D" id="3.30.1130.10">
    <property type="match status" value="1"/>
</dbReference>
<sequence>MAQNGSSAPGVKQTTQIETSIMSVCPTIPSSSGNVATPTTVCAEMTRETKIQRMTEACRTILECIGEDPDREGLVKTPHRWAEALMFFSSGYEKKLEDVTNNAVFSEDHDEMVIVRDIDIHSLCEHHMVPFTGKVHVGYIPDGKIIGLSKIARIAEIYARRLQVQERLTTQIAEAIVESIQPKGVAVVIECSHLCMVMRGVQKAGSSTVSSAVRGVFKVNDKTRAEFFNLIMRR</sequence>
<evidence type="ECO:0000256" key="2">
    <source>
        <dbReference type="ARBA" id="ARBA00008085"/>
    </source>
</evidence>
<evidence type="ECO:0000313" key="10">
    <source>
        <dbReference type="EMBL" id="CAD8880316.1"/>
    </source>
</evidence>
<evidence type="ECO:0000256" key="4">
    <source>
        <dbReference type="ARBA" id="ARBA00017272"/>
    </source>
</evidence>
<dbReference type="GO" id="GO:0006729">
    <property type="term" value="P:tetrahydrobiopterin biosynthetic process"/>
    <property type="evidence" value="ECO:0007669"/>
    <property type="project" value="TreeGrafter"/>
</dbReference>
<dbReference type="PANTHER" id="PTHR11109:SF7">
    <property type="entry name" value="GTP CYCLOHYDROLASE 1"/>
    <property type="match status" value="1"/>
</dbReference>
<evidence type="ECO:0000256" key="1">
    <source>
        <dbReference type="ARBA" id="ARBA00005080"/>
    </source>
</evidence>
<dbReference type="FunFam" id="1.10.286.10:FF:000003">
    <property type="entry name" value="GTP cyclohydrolase 1"/>
    <property type="match status" value="1"/>
</dbReference>
<evidence type="ECO:0000256" key="6">
    <source>
        <dbReference type="ARBA" id="ARBA00022801"/>
    </source>
</evidence>
<dbReference type="FunFam" id="3.30.1130.10:FF:000012">
    <property type="entry name" value="GTP cyclohydrolase 1"/>
    <property type="match status" value="1"/>
</dbReference>